<dbReference type="CDD" id="cd10791">
    <property type="entry name" value="GH38N_AMII_like_1"/>
    <property type="match status" value="1"/>
</dbReference>
<reference evidence="2 3" key="1">
    <citation type="submission" date="2024-09" db="EMBL/GenBank/DDBJ databases">
        <authorList>
            <person name="Makale K.P.P."/>
            <person name="Makhzoum A."/>
            <person name="Rantong G."/>
            <person name="Rahube T.O."/>
        </authorList>
    </citation>
    <scope>NUCLEOTIDE SEQUENCE [LARGE SCALE GENOMIC DNA]</scope>
    <source>
        <strain evidence="2 3">KM_D13</strain>
    </source>
</reference>
<evidence type="ECO:0000259" key="1">
    <source>
        <dbReference type="Pfam" id="PF01074"/>
    </source>
</evidence>
<dbReference type="InterPro" id="IPR027291">
    <property type="entry name" value="Glyco_hydro_38_N_sf"/>
</dbReference>
<feature type="domain" description="Glycoside hydrolase family 38 N-terminal" evidence="1">
    <location>
        <begin position="12"/>
        <end position="307"/>
    </location>
</feature>
<dbReference type="SUPFAM" id="SSF88713">
    <property type="entry name" value="Glycoside hydrolase/deacetylase"/>
    <property type="match status" value="1"/>
</dbReference>
<dbReference type="EMBL" id="JBHDLN010000011">
    <property type="protein sequence ID" value="MFB0844732.1"/>
    <property type="molecule type" value="Genomic_DNA"/>
</dbReference>
<sequence>MRKPTRKWTLDIIHHSHTDIGYTERQEKIERYHVHFIKQAIQILNSIRSGEKSGWEGFKWTCETFWPVERFLAQATEQEEQAFREWVQSGDISLSGTYLNMTELIDADLLTRMIKRSTDYAKSIGVTLDSAMTADINGYSWGFAQCLLDAGIQNLLSCIHTHHGMYPLGQKQTPFWWETPGGERLLVWNGDHYHLGNDLGLALNAIHSYIIRDEFRTPPIASNHWEIMETRIMRYLNRLEEEGYPYDFAPIALSGLIVDNAPPNGSIMDLFQQWNEVHGDSVTIRMTTLSDLFAKVRKRTDVEIPVYCGDWPDWWSDGVASTAAHTQLFRDAQRNFRMLALLDPDNRMIPEFAVREMEEQLTLYAEHTWGYSHSISEPWNPLVQSLGARKEAYAANASRLVHSAIDAILEAKGEAMLAPGRPLRFKVVNPFPHDIRVIARMYLDYWELPLIREGLEVREEGRTDVIVHQVSQVSRGTEVSIPVTLKAAEEKWFLIVPCAAKEGKTTSNVSLTGSDGVKDIRDFRPEPAEDVPFRVTETSVESAHVLIAWEAGKGIVSWKDKRSGIELIDPEAPHAAFAPVYEVTPVKDRGLIRQTRTRMGRNRKGMNVQRHVGRLVRAYEAERGPLWVTIEQEYEVAGMSHYTVRLTVYAHEPRVDVTIRLHKDSVWEPENVYIPLPLSIPHAQLWLEKAGALMRPGIDQLPGTGLDFYCIQDGIGWIGQDQGLAIATPDSPLIQLGPLAFGDRKLHGQQELNKPKAVYAWILNNFWETNFKATLGGFYEFRYSVHWGHDLGTPEKAIAQCRLSNQRVISYRA</sequence>
<dbReference type="Proteomes" id="UP001575622">
    <property type="component" value="Unassembled WGS sequence"/>
</dbReference>
<evidence type="ECO:0000313" key="3">
    <source>
        <dbReference type="Proteomes" id="UP001575622"/>
    </source>
</evidence>
<dbReference type="InterPro" id="IPR011013">
    <property type="entry name" value="Gal_mutarotase_sf_dom"/>
</dbReference>
<evidence type="ECO:0000313" key="2">
    <source>
        <dbReference type="EMBL" id="MFB0844732.1"/>
    </source>
</evidence>
<keyword evidence="2" id="KW-0378">Hydrolase</keyword>
<protein>
    <submittedName>
        <fullName evidence="2">Glycoside hydrolase</fullName>
    </submittedName>
</protein>
<proteinExistence type="predicted"/>
<dbReference type="GO" id="GO:0016787">
    <property type="term" value="F:hydrolase activity"/>
    <property type="evidence" value="ECO:0007669"/>
    <property type="project" value="UniProtKB-KW"/>
</dbReference>
<dbReference type="InterPro" id="IPR011330">
    <property type="entry name" value="Glyco_hydro/deAcase_b/a-brl"/>
</dbReference>
<dbReference type="RefSeq" id="WP_373954929.1">
    <property type="nucleotide sequence ID" value="NZ_JBHDLN010000011.1"/>
</dbReference>
<keyword evidence="3" id="KW-1185">Reference proteome</keyword>
<dbReference type="Gene3D" id="3.20.110.10">
    <property type="entry name" value="Glycoside hydrolase 38, N terminal domain"/>
    <property type="match status" value="1"/>
</dbReference>
<gene>
    <name evidence="2" type="ORF">ACEU3E_21330</name>
</gene>
<organism evidence="2 3">
    <name type="scientific">Paenibacillus oleatilyticus</name>
    <dbReference type="NCBI Taxonomy" id="2594886"/>
    <lineage>
        <taxon>Bacteria</taxon>
        <taxon>Bacillati</taxon>
        <taxon>Bacillota</taxon>
        <taxon>Bacilli</taxon>
        <taxon>Bacillales</taxon>
        <taxon>Paenibacillaceae</taxon>
        <taxon>Paenibacillus</taxon>
    </lineage>
</organism>
<dbReference type="SUPFAM" id="SSF74650">
    <property type="entry name" value="Galactose mutarotase-like"/>
    <property type="match status" value="1"/>
</dbReference>
<dbReference type="InterPro" id="IPR000602">
    <property type="entry name" value="Glyco_hydro_38_N"/>
</dbReference>
<name>A0ABV4V3R0_9BACL</name>
<dbReference type="Pfam" id="PF01074">
    <property type="entry name" value="Glyco_hydro_38N"/>
    <property type="match status" value="1"/>
</dbReference>
<accession>A0ABV4V3R0</accession>
<comment type="caution">
    <text evidence="2">The sequence shown here is derived from an EMBL/GenBank/DDBJ whole genome shotgun (WGS) entry which is preliminary data.</text>
</comment>